<accession>A0A6L5G2Q6</accession>
<keyword evidence="3" id="KW-0406">Ion transport</keyword>
<protein>
    <submittedName>
        <fullName evidence="3">Two pore domain potassium channel family protein</fullName>
    </submittedName>
</protein>
<dbReference type="RefSeq" id="WP_153023287.1">
    <property type="nucleotide sequence ID" value="NZ_WIAO01000001.1"/>
</dbReference>
<organism evidence="3 4">
    <name type="scientific">Glycomyces albidus</name>
    <dbReference type="NCBI Taxonomy" id="2656774"/>
    <lineage>
        <taxon>Bacteria</taxon>
        <taxon>Bacillati</taxon>
        <taxon>Actinomycetota</taxon>
        <taxon>Actinomycetes</taxon>
        <taxon>Glycomycetales</taxon>
        <taxon>Glycomycetaceae</taxon>
        <taxon>Glycomyces</taxon>
    </lineage>
</organism>
<proteinExistence type="predicted"/>
<keyword evidence="1" id="KW-0812">Transmembrane</keyword>
<keyword evidence="1" id="KW-0472">Membrane</keyword>
<evidence type="ECO:0000313" key="3">
    <source>
        <dbReference type="EMBL" id="MQM24087.1"/>
    </source>
</evidence>
<feature type="domain" description="Potassium channel" evidence="2">
    <location>
        <begin position="82"/>
        <end position="156"/>
    </location>
</feature>
<dbReference type="SUPFAM" id="SSF81324">
    <property type="entry name" value="Voltage-gated potassium channels"/>
    <property type="match status" value="1"/>
</dbReference>
<keyword evidence="3" id="KW-0407">Ion channel</keyword>
<evidence type="ECO:0000313" key="4">
    <source>
        <dbReference type="Proteomes" id="UP000477750"/>
    </source>
</evidence>
<dbReference type="AlphaFoldDB" id="A0A6L5G2Q6"/>
<evidence type="ECO:0000256" key="1">
    <source>
        <dbReference type="SAM" id="Phobius"/>
    </source>
</evidence>
<feature type="transmembrane region" description="Helical" evidence="1">
    <location>
        <begin position="70"/>
        <end position="92"/>
    </location>
</feature>
<sequence length="174" mass="18281">MNRPRMPAPARYAIACAALAVAYAVVPIRDAGAVSLVVRWVATAAMLVVLAVAIRWQAVRQLRDPRAPLGALIVGIVAGVLLFALVDFALAVHRPGEFTGLETRVDGLYFAMSTLLTVGFGDVHAQGQVARAVLCVQMAFNITAITGSASLVARKLTLRARLPGRGRGGGQPGR</sequence>
<reference evidence="3 4" key="1">
    <citation type="submission" date="2019-10" db="EMBL/GenBank/DDBJ databases">
        <title>Glycomyces albidus sp. nov., a novel actinomycete isolated from rhizosphere soil of wheat (Triticum aestivum L.).</title>
        <authorList>
            <person name="Qian L."/>
        </authorList>
    </citation>
    <scope>NUCLEOTIDE SEQUENCE [LARGE SCALE GENOMIC DNA]</scope>
    <source>
        <strain evidence="3 4">NEAU-7082</strain>
    </source>
</reference>
<dbReference type="Gene3D" id="1.10.287.70">
    <property type="match status" value="1"/>
</dbReference>
<dbReference type="Proteomes" id="UP000477750">
    <property type="component" value="Unassembled WGS sequence"/>
</dbReference>
<dbReference type="GO" id="GO:0034220">
    <property type="term" value="P:monoatomic ion transmembrane transport"/>
    <property type="evidence" value="ECO:0007669"/>
    <property type="project" value="UniProtKB-KW"/>
</dbReference>
<keyword evidence="3" id="KW-0813">Transport</keyword>
<name>A0A6L5G2Q6_9ACTN</name>
<dbReference type="InterPro" id="IPR013099">
    <property type="entry name" value="K_chnl_dom"/>
</dbReference>
<dbReference type="Pfam" id="PF07885">
    <property type="entry name" value="Ion_trans_2"/>
    <property type="match status" value="1"/>
</dbReference>
<feature type="transmembrane region" description="Helical" evidence="1">
    <location>
        <begin position="132"/>
        <end position="153"/>
    </location>
</feature>
<gene>
    <name evidence="3" type="ORF">GFD30_00630</name>
</gene>
<comment type="caution">
    <text evidence="3">The sequence shown here is derived from an EMBL/GenBank/DDBJ whole genome shotgun (WGS) entry which is preliminary data.</text>
</comment>
<keyword evidence="4" id="KW-1185">Reference proteome</keyword>
<feature type="transmembrane region" description="Helical" evidence="1">
    <location>
        <begin position="40"/>
        <end position="58"/>
    </location>
</feature>
<dbReference type="EMBL" id="WIAO01000001">
    <property type="protein sequence ID" value="MQM24087.1"/>
    <property type="molecule type" value="Genomic_DNA"/>
</dbReference>
<keyword evidence="1" id="KW-1133">Transmembrane helix</keyword>
<evidence type="ECO:0000259" key="2">
    <source>
        <dbReference type="Pfam" id="PF07885"/>
    </source>
</evidence>